<keyword evidence="1" id="KW-0472">Membrane</keyword>
<evidence type="ECO:0000256" key="1">
    <source>
        <dbReference type="SAM" id="Phobius"/>
    </source>
</evidence>
<reference evidence="2 3" key="1">
    <citation type="journal article" date="2016" name="Nat. Commun.">
        <title>Ectomycorrhizal ecology is imprinted in the genome of the dominant symbiotic fungus Cenococcum geophilum.</title>
        <authorList>
            <consortium name="DOE Joint Genome Institute"/>
            <person name="Peter M."/>
            <person name="Kohler A."/>
            <person name="Ohm R.A."/>
            <person name="Kuo A."/>
            <person name="Krutzmann J."/>
            <person name="Morin E."/>
            <person name="Arend M."/>
            <person name="Barry K.W."/>
            <person name="Binder M."/>
            <person name="Choi C."/>
            <person name="Clum A."/>
            <person name="Copeland A."/>
            <person name="Grisel N."/>
            <person name="Haridas S."/>
            <person name="Kipfer T."/>
            <person name="LaButti K."/>
            <person name="Lindquist E."/>
            <person name="Lipzen A."/>
            <person name="Maire R."/>
            <person name="Meier B."/>
            <person name="Mihaltcheva S."/>
            <person name="Molinier V."/>
            <person name="Murat C."/>
            <person name="Poggeler S."/>
            <person name="Quandt C.A."/>
            <person name="Sperisen C."/>
            <person name="Tritt A."/>
            <person name="Tisserant E."/>
            <person name="Crous P.W."/>
            <person name="Henrissat B."/>
            <person name="Nehls U."/>
            <person name="Egli S."/>
            <person name="Spatafora J.W."/>
            <person name="Grigoriev I.V."/>
            <person name="Martin F.M."/>
        </authorList>
    </citation>
    <scope>NUCLEOTIDE SEQUENCE [LARGE SCALE GENOMIC DNA]</scope>
    <source>
        <strain evidence="2 3">CBS 459.81</strain>
    </source>
</reference>
<feature type="transmembrane region" description="Helical" evidence="1">
    <location>
        <begin position="55"/>
        <end position="73"/>
    </location>
</feature>
<keyword evidence="1" id="KW-1133">Transmembrane helix</keyword>
<evidence type="ECO:0000313" key="2">
    <source>
        <dbReference type="EMBL" id="OCK79194.1"/>
    </source>
</evidence>
<proteinExistence type="predicted"/>
<keyword evidence="3" id="KW-1185">Reference proteome</keyword>
<protein>
    <submittedName>
        <fullName evidence="2">Uncharacterized protein</fullName>
    </submittedName>
</protein>
<evidence type="ECO:0000313" key="3">
    <source>
        <dbReference type="Proteomes" id="UP000250266"/>
    </source>
</evidence>
<accession>A0A8E2E8J5</accession>
<keyword evidence="1" id="KW-0812">Transmembrane</keyword>
<organism evidence="2 3">
    <name type="scientific">Lepidopterella palustris CBS 459.81</name>
    <dbReference type="NCBI Taxonomy" id="1314670"/>
    <lineage>
        <taxon>Eukaryota</taxon>
        <taxon>Fungi</taxon>
        <taxon>Dikarya</taxon>
        <taxon>Ascomycota</taxon>
        <taxon>Pezizomycotina</taxon>
        <taxon>Dothideomycetes</taxon>
        <taxon>Pleosporomycetidae</taxon>
        <taxon>Mytilinidiales</taxon>
        <taxon>Argynnaceae</taxon>
        <taxon>Lepidopterella</taxon>
    </lineage>
</organism>
<dbReference type="AlphaFoldDB" id="A0A8E2E8J5"/>
<dbReference type="EMBL" id="KV745018">
    <property type="protein sequence ID" value="OCK79194.1"/>
    <property type="molecule type" value="Genomic_DNA"/>
</dbReference>
<dbReference type="Proteomes" id="UP000250266">
    <property type="component" value="Unassembled WGS sequence"/>
</dbReference>
<sequence>MADPETAPPPYDITSDAAWQAQVHPYLYQYNTFGDSDDAYSRNQRSQAHRDPARLLVGFIIFLGCLGLMFWTYNRRAWSGPWRPGSV</sequence>
<gene>
    <name evidence="2" type="ORF">K432DRAFT_405816</name>
</gene>
<name>A0A8E2E8J5_9PEZI</name>